<comment type="similarity">
    <text evidence="6">Belongs to the mitochondrion-specific ribosomal protein mL54 family.</text>
</comment>
<sequence length="171" mass="19376">MLSRHSLQLIRSLLPSIRAYSTSTTPSDSSTPKVKKTHSIAPAGLVLKGLNFQKNFQDPIAKENDEYPDWLWHTLDAKKETAEAGLGADEGDLYSKSKSQRKKAAAALLKRESMKSEAEKTSPREQTRDLPAGDGSLEEAVRAESSRRELTRDLRYKRRKEIRERNYLSKM</sequence>
<reference evidence="9" key="1">
    <citation type="journal article" date="2020" name="Stud. Mycol.">
        <title>101 Dothideomycetes genomes: a test case for predicting lifestyles and emergence of pathogens.</title>
        <authorList>
            <person name="Haridas S."/>
            <person name="Albert R."/>
            <person name="Binder M."/>
            <person name="Bloem J."/>
            <person name="Labutti K."/>
            <person name="Salamov A."/>
            <person name="Andreopoulos B."/>
            <person name="Baker S."/>
            <person name="Barry K."/>
            <person name="Bills G."/>
            <person name="Bluhm B."/>
            <person name="Cannon C."/>
            <person name="Castanera R."/>
            <person name="Culley D."/>
            <person name="Daum C."/>
            <person name="Ezra D."/>
            <person name="Gonzalez J."/>
            <person name="Henrissat B."/>
            <person name="Kuo A."/>
            <person name="Liang C."/>
            <person name="Lipzen A."/>
            <person name="Lutzoni F."/>
            <person name="Magnuson J."/>
            <person name="Mondo S."/>
            <person name="Nolan M."/>
            <person name="Ohm R."/>
            <person name="Pangilinan J."/>
            <person name="Park H.-J."/>
            <person name="Ramirez L."/>
            <person name="Alfaro M."/>
            <person name="Sun H."/>
            <person name="Tritt A."/>
            <person name="Yoshinaga Y."/>
            <person name="Zwiers L.-H."/>
            <person name="Turgeon B."/>
            <person name="Goodwin S."/>
            <person name="Spatafora J."/>
            <person name="Crous P."/>
            <person name="Grigoriev I."/>
        </authorList>
    </citation>
    <scope>NUCLEOTIDE SEQUENCE</scope>
    <source>
        <strain evidence="9">CBS 480.64</strain>
    </source>
</reference>
<evidence type="ECO:0000256" key="7">
    <source>
        <dbReference type="ARBA" id="ARBA00035179"/>
    </source>
</evidence>
<evidence type="ECO:0000256" key="8">
    <source>
        <dbReference type="SAM" id="MobiDB-lite"/>
    </source>
</evidence>
<keyword evidence="4" id="KW-0496">Mitochondrion</keyword>
<name>A0A6A7BSD3_9PEZI</name>
<accession>A0A6A7BSD3</accession>
<evidence type="ECO:0000256" key="6">
    <source>
        <dbReference type="ARBA" id="ARBA00033752"/>
    </source>
</evidence>
<dbReference type="AlphaFoldDB" id="A0A6A7BSD3"/>
<comment type="subcellular location">
    <subcellularLocation>
        <location evidence="1">Mitochondrion</location>
    </subcellularLocation>
</comment>
<keyword evidence="2" id="KW-0809">Transit peptide</keyword>
<dbReference type="OrthoDB" id="10252718at2759"/>
<dbReference type="Pfam" id="PF08561">
    <property type="entry name" value="Ribosomal_L37"/>
    <property type="match status" value="1"/>
</dbReference>
<evidence type="ECO:0000313" key="10">
    <source>
        <dbReference type="Proteomes" id="UP000799421"/>
    </source>
</evidence>
<feature type="compositionally biased region" description="Basic and acidic residues" evidence="8">
    <location>
        <begin position="109"/>
        <end position="128"/>
    </location>
</feature>
<dbReference type="GO" id="GO:0003735">
    <property type="term" value="F:structural constituent of ribosome"/>
    <property type="evidence" value="ECO:0007669"/>
    <property type="project" value="TreeGrafter"/>
</dbReference>
<feature type="compositionally biased region" description="Basic and acidic residues" evidence="8">
    <location>
        <begin position="139"/>
        <end position="154"/>
    </location>
</feature>
<feature type="region of interest" description="Disordered" evidence="8">
    <location>
        <begin position="84"/>
        <end position="155"/>
    </location>
</feature>
<organism evidence="9 10">
    <name type="scientific">Piedraia hortae CBS 480.64</name>
    <dbReference type="NCBI Taxonomy" id="1314780"/>
    <lineage>
        <taxon>Eukaryota</taxon>
        <taxon>Fungi</taxon>
        <taxon>Dikarya</taxon>
        <taxon>Ascomycota</taxon>
        <taxon>Pezizomycotina</taxon>
        <taxon>Dothideomycetes</taxon>
        <taxon>Dothideomycetidae</taxon>
        <taxon>Capnodiales</taxon>
        <taxon>Piedraiaceae</taxon>
        <taxon>Piedraia</taxon>
    </lineage>
</organism>
<dbReference type="PANTHER" id="PTHR28595:SF1">
    <property type="entry name" value="LARGE RIBOSOMAL SUBUNIT PROTEIN ML54"/>
    <property type="match status" value="1"/>
</dbReference>
<evidence type="ECO:0000256" key="2">
    <source>
        <dbReference type="ARBA" id="ARBA00022946"/>
    </source>
</evidence>
<dbReference type="Proteomes" id="UP000799421">
    <property type="component" value="Unassembled WGS sequence"/>
</dbReference>
<evidence type="ECO:0000256" key="1">
    <source>
        <dbReference type="ARBA" id="ARBA00004173"/>
    </source>
</evidence>
<evidence type="ECO:0000256" key="5">
    <source>
        <dbReference type="ARBA" id="ARBA00023274"/>
    </source>
</evidence>
<proteinExistence type="inferred from homology"/>
<dbReference type="GO" id="GO:0005762">
    <property type="term" value="C:mitochondrial large ribosomal subunit"/>
    <property type="evidence" value="ECO:0007669"/>
    <property type="project" value="TreeGrafter"/>
</dbReference>
<evidence type="ECO:0000256" key="3">
    <source>
        <dbReference type="ARBA" id="ARBA00022980"/>
    </source>
</evidence>
<evidence type="ECO:0000313" key="9">
    <source>
        <dbReference type="EMBL" id="KAF2857418.1"/>
    </source>
</evidence>
<protein>
    <recommendedName>
        <fullName evidence="7">Large ribosomal subunit protein mL54</fullName>
    </recommendedName>
</protein>
<dbReference type="InterPro" id="IPR013870">
    <property type="entry name" value="Ribosomal_mL54"/>
</dbReference>
<dbReference type="EMBL" id="MU006044">
    <property type="protein sequence ID" value="KAF2857418.1"/>
    <property type="molecule type" value="Genomic_DNA"/>
</dbReference>
<dbReference type="PANTHER" id="PTHR28595">
    <property type="entry name" value="39S RIBOSOMAL PROTEIN L54, MITOCHONDRIAL"/>
    <property type="match status" value="1"/>
</dbReference>
<evidence type="ECO:0000256" key="4">
    <source>
        <dbReference type="ARBA" id="ARBA00023128"/>
    </source>
</evidence>
<gene>
    <name evidence="9" type="ORF">K470DRAFT_223395</name>
</gene>
<keyword evidence="3" id="KW-0689">Ribosomal protein</keyword>
<keyword evidence="10" id="KW-1185">Reference proteome</keyword>
<keyword evidence="5" id="KW-0687">Ribonucleoprotein</keyword>